<comment type="caution">
    <text evidence="1">The sequence shown here is derived from an EMBL/GenBank/DDBJ whole genome shotgun (WGS) entry which is preliminary data.</text>
</comment>
<organism evidence="1">
    <name type="scientific">marine sediment metagenome</name>
    <dbReference type="NCBI Taxonomy" id="412755"/>
    <lineage>
        <taxon>unclassified sequences</taxon>
        <taxon>metagenomes</taxon>
        <taxon>ecological metagenomes</taxon>
    </lineage>
</organism>
<name>X1MBW6_9ZZZZ</name>
<dbReference type="AlphaFoldDB" id="X1MBW6"/>
<sequence length="74" mass="8693">MEATIQEMTGMLAKEREVEVGDEVMHWATGRLRWGEVTKVTKRHIWIEYTSPSTGQVHNTQRHRDIALMYSKFC</sequence>
<gene>
    <name evidence="1" type="ORF">S06H3_28479</name>
</gene>
<reference evidence="1" key="1">
    <citation type="journal article" date="2014" name="Front. Microbiol.">
        <title>High frequency of phylogenetically diverse reductive dehalogenase-homologous genes in deep subseafloor sedimentary metagenomes.</title>
        <authorList>
            <person name="Kawai M."/>
            <person name="Futagami T."/>
            <person name="Toyoda A."/>
            <person name="Takaki Y."/>
            <person name="Nishi S."/>
            <person name="Hori S."/>
            <person name="Arai W."/>
            <person name="Tsubouchi T."/>
            <person name="Morono Y."/>
            <person name="Uchiyama I."/>
            <person name="Ito T."/>
            <person name="Fujiyama A."/>
            <person name="Inagaki F."/>
            <person name="Takami H."/>
        </authorList>
    </citation>
    <scope>NUCLEOTIDE SEQUENCE</scope>
    <source>
        <strain evidence="1">Expedition CK06-06</strain>
    </source>
</reference>
<evidence type="ECO:0000313" key="1">
    <source>
        <dbReference type="EMBL" id="GAI29137.1"/>
    </source>
</evidence>
<proteinExistence type="predicted"/>
<dbReference type="InterPro" id="IPR055629">
    <property type="entry name" value="DUF7205"/>
</dbReference>
<dbReference type="Pfam" id="PF23835">
    <property type="entry name" value="DUF7205"/>
    <property type="match status" value="1"/>
</dbReference>
<protein>
    <submittedName>
        <fullName evidence="1">Uncharacterized protein</fullName>
    </submittedName>
</protein>
<dbReference type="EMBL" id="BARV01016622">
    <property type="protein sequence ID" value="GAI29137.1"/>
    <property type="molecule type" value="Genomic_DNA"/>
</dbReference>
<accession>X1MBW6</accession>